<dbReference type="HOGENOM" id="CLU_045683_0_0_4"/>
<dbReference type="Proteomes" id="UP000028782">
    <property type="component" value="Chromosome"/>
</dbReference>
<dbReference type="InterPro" id="IPR042100">
    <property type="entry name" value="Bug_dom1"/>
</dbReference>
<reference evidence="3 4" key="1">
    <citation type="journal article" date="2014" name="Genome Announc.">
        <title>Complete Genome Sequence of Polychlorinated Biphenyl Degrader Comamonas testosteroni TK102 (NBRC 109938).</title>
        <authorList>
            <person name="Fukuda K."/>
            <person name="Hosoyama A."/>
            <person name="Tsuchikane K."/>
            <person name="Ohji S."/>
            <person name="Yamazoe A."/>
            <person name="Fujita N."/>
            <person name="Shintani M."/>
            <person name="Kimbara K."/>
        </authorList>
    </citation>
    <scope>NUCLEOTIDE SEQUENCE [LARGE SCALE GENOMIC DNA]</scope>
    <source>
        <strain evidence="3">TK102</strain>
    </source>
</reference>
<sequence>MNRRMCLGLTMALATVGFSTGVMAEANYPTKPIKLLVPFAAGGTTDIIARVIAEPLSRELGQSVVVDNKGGGGGVIGAQETARQKPDGYNLGISTLSTMATNPAINPKTPYNPLTDFTPIINIAATPNVIAVNPKFPGAASYKAFEAELKANPGKYSYGSSGTGGIQHMLMELYKSLTGIQMTHVPYRGAGPALNDAVAGQIPMILDNLPSALPFIKDNRLKAIAVAAPQRLAVLPDVPTFKEVGLPQVNRMASYGILGPKGMDKAIVDKINAAVKKVLQDPAVKKRIEDTGSLVVGNSPQEFAKELKEEYETYKQVVAKQKLTLD</sequence>
<dbReference type="Gene3D" id="3.40.190.150">
    <property type="entry name" value="Bordetella uptake gene, domain 1"/>
    <property type="match status" value="1"/>
</dbReference>
<dbReference type="SUPFAM" id="SSF53850">
    <property type="entry name" value="Periplasmic binding protein-like II"/>
    <property type="match status" value="1"/>
</dbReference>
<comment type="similarity">
    <text evidence="1">Belongs to the UPF0065 (bug) family.</text>
</comment>
<proteinExistence type="inferred from homology"/>
<dbReference type="KEGG" id="ctes:O987_06105"/>
<dbReference type="EMBL" id="CP006704">
    <property type="protein sequence ID" value="AIJ45379.1"/>
    <property type="molecule type" value="Genomic_DNA"/>
</dbReference>
<dbReference type="Gene3D" id="3.40.190.10">
    <property type="entry name" value="Periplasmic binding protein-like II"/>
    <property type="match status" value="1"/>
</dbReference>
<evidence type="ECO:0000313" key="4">
    <source>
        <dbReference type="Proteomes" id="UP000028782"/>
    </source>
</evidence>
<evidence type="ECO:0000256" key="1">
    <source>
        <dbReference type="ARBA" id="ARBA00006987"/>
    </source>
</evidence>
<feature type="signal peptide" evidence="2">
    <location>
        <begin position="1"/>
        <end position="24"/>
    </location>
</feature>
<evidence type="ECO:0000313" key="3">
    <source>
        <dbReference type="EMBL" id="AIJ45379.1"/>
    </source>
</evidence>
<dbReference type="Pfam" id="PF03401">
    <property type="entry name" value="TctC"/>
    <property type="match status" value="1"/>
</dbReference>
<gene>
    <name evidence="3" type="ORF">O987_06105</name>
</gene>
<dbReference type="InterPro" id="IPR005064">
    <property type="entry name" value="BUG"/>
</dbReference>
<keyword evidence="2" id="KW-0732">Signal</keyword>
<dbReference type="RefSeq" id="WP_043371132.1">
    <property type="nucleotide sequence ID" value="NZ_CP006704.1"/>
</dbReference>
<dbReference type="PANTHER" id="PTHR42928:SF5">
    <property type="entry name" value="BLR1237 PROTEIN"/>
    <property type="match status" value="1"/>
</dbReference>
<name>A0A076PF14_COMTE</name>
<dbReference type="AlphaFoldDB" id="A0A076PF14"/>
<evidence type="ECO:0000256" key="2">
    <source>
        <dbReference type="SAM" id="SignalP"/>
    </source>
</evidence>
<dbReference type="PIRSF" id="PIRSF017082">
    <property type="entry name" value="YflP"/>
    <property type="match status" value="1"/>
</dbReference>
<dbReference type="PANTHER" id="PTHR42928">
    <property type="entry name" value="TRICARBOXYLATE-BINDING PROTEIN"/>
    <property type="match status" value="1"/>
</dbReference>
<organism evidence="3 4">
    <name type="scientific">Comamonas testosteroni TK102</name>
    <dbReference type="NCBI Taxonomy" id="1392005"/>
    <lineage>
        <taxon>Bacteria</taxon>
        <taxon>Pseudomonadati</taxon>
        <taxon>Pseudomonadota</taxon>
        <taxon>Betaproteobacteria</taxon>
        <taxon>Burkholderiales</taxon>
        <taxon>Comamonadaceae</taxon>
        <taxon>Comamonas</taxon>
    </lineage>
</organism>
<feature type="chain" id="PRO_5001715702" evidence="2">
    <location>
        <begin position="25"/>
        <end position="326"/>
    </location>
</feature>
<dbReference type="CDD" id="cd13577">
    <property type="entry name" value="PBP2_BugE_Glu"/>
    <property type="match status" value="1"/>
</dbReference>
<protein>
    <submittedName>
        <fullName evidence="3">ABC transporter substrate-binding protein</fullName>
    </submittedName>
</protein>
<accession>A0A076PF14</accession>